<evidence type="ECO:0000256" key="1">
    <source>
        <dbReference type="SAM" id="Phobius"/>
    </source>
</evidence>
<sequence>MKKLYQKLRAEIMELELLIFKQHQSLRVRLVDNFNGKIKNKMKPLTLIIALLYGSLVLLIFPLFFIHLNSFFSLPVYSSFHHSL</sequence>
<organism evidence="2 3">
    <name type="scientific">Candidatus Falkowbacteria bacterium CG1_02_37_44</name>
    <dbReference type="NCBI Taxonomy" id="1805146"/>
    <lineage>
        <taxon>Bacteria</taxon>
        <taxon>Candidatus Falkowiibacteriota</taxon>
    </lineage>
</organism>
<evidence type="ECO:0000313" key="3">
    <source>
        <dbReference type="Proteomes" id="UP000183192"/>
    </source>
</evidence>
<gene>
    <name evidence="2" type="ORF">AUJ27_01135</name>
</gene>
<protein>
    <submittedName>
        <fullName evidence="2">Uncharacterized protein</fullName>
    </submittedName>
</protein>
<evidence type="ECO:0000313" key="2">
    <source>
        <dbReference type="EMBL" id="OIO08197.1"/>
    </source>
</evidence>
<dbReference type="EMBL" id="MNUU01000020">
    <property type="protein sequence ID" value="OIO08197.1"/>
    <property type="molecule type" value="Genomic_DNA"/>
</dbReference>
<dbReference type="Proteomes" id="UP000183192">
    <property type="component" value="Unassembled WGS sequence"/>
</dbReference>
<keyword evidence="1" id="KW-0812">Transmembrane</keyword>
<accession>A0A1J4TBK9</accession>
<proteinExistence type="predicted"/>
<name>A0A1J4TBK9_9BACT</name>
<dbReference type="STRING" id="1805146.AUJ27_01135"/>
<feature type="transmembrane region" description="Helical" evidence="1">
    <location>
        <begin position="45"/>
        <end position="68"/>
    </location>
</feature>
<reference evidence="2 3" key="1">
    <citation type="journal article" date="2016" name="Environ. Microbiol.">
        <title>Genomic resolution of a cold subsurface aquifer community provides metabolic insights for novel microbes adapted to high CO concentrations.</title>
        <authorList>
            <person name="Probst A.J."/>
            <person name="Castelle C.J."/>
            <person name="Singh A."/>
            <person name="Brown C.T."/>
            <person name="Anantharaman K."/>
            <person name="Sharon I."/>
            <person name="Hug L.A."/>
            <person name="Burstein D."/>
            <person name="Emerson J.B."/>
            <person name="Thomas B.C."/>
            <person name="Banfield J.F."/>
        </authorList>
    </citation>
    <scope>NUCLEOTIDE SEQUENCE [LARGE SCALE GENOMIC DNA]</scope>
    <source>
        <strain evidence="2">CG1_02_37_44</strain>
    </source>
</reference>
<keyword evidence="1" id="KW-0472">Membrane</keyword>
<keyword evidence="1" id="KW-1133">Transmembrane helix</keyword>
<dbReference type="AlphaFoldDB" id="A0A1J4TBK9"/>
<comment type="caution">
    <text evidence="2">The sequence shown here is derived from an EMBL/GenBank/DDBJ whole genome shotgun (WGS) entry which is preliminary data.</text>
</comment>